<sequence length="154" mass="17100">MEMRRRDRLMSNEDALNILKEGEYGILATVDSNGQPYGVPLSYIVIDNTIYYHGANAGGTKHNNIINNDKVTFTVVGKTKILPDKFGTLYESVIAFGKAALVTDEAESLMAFKEFLYKYCTDYIAEGEKYIDTAGSKAMIVKIAIDSLTGKHRV</sequence>
<keyword evidence="2" id="KW-1185">Reference proteome</keyword>
<proteinExistence type="predicted"/>
<reference evidence="1" key="1">
    <citation type="submission" date="2021-02" db="EMBL/GenBank/DDBJ databases">
        <title>Abyssanaerobacter marinus gen.nov., sp., nov, anaerobic bacterium isolated from the Onnuri vent field of Indian Ocean and suggestion of Mogibacteriaceae fam. nov., and proposal of reclassification of ambiguous this family's genus member.</title>
        <authorList>
            <person name="Kim Y.J."/>
            <person name="Yang J.-A."/>
        </authorList>
    </citation>
    <scope>NUCLEOTIDE SEQUENCE</scope>
    <source>
        <strain evidence="1">DSM 2634</strain>
    </source>
</reference>
<evidence type="ECO:0000313" key="2">
    <source>
        <dbReference type="Proteomes" id="UP000664545"/>
    </source>
</evidence>
<dbReference type="EMBL" id="JAFJZZ010000003">
    <property type="protein sequence ID" value="MBN7773488.1"/>
    <property type="molecule type" value="Genomic_DNA"/>
</dbReference>
<dbReference type="Gene3D" id="2.30.110.10">
    <property type="entry name" value="Electron Transport, Fmn-binding Protein, Chain A"/>
    <property type="match status" value="1"/>
</dbReference>
<organism evidence="1 2">
    <name type="scientific">Clostridium aminobutyricum</name>
    <dbReference type="NCBI Taxonomy" id="33953"/>
    <lineage>
        <taxon>Bacteria</taxon>
        <taxon>Bacillati</taxon>
        <taxon>Bacillota</taxon>
        <taxon>Clostridia</taxon>
        <taxon>Eubacteriales</taxon>
        <taxon>Clostridiaceae</taxon>
        <taxon>Clostridium</taxon>
    </lineage>
</organism>
<dbReference type="InterPro" id="IPR024747">
    <property type="entry name" value="Pyridox_Oxase-rel"/>
</dbReference>
<name>A0A939IJD2_CLOAM</name>
<dbReference type="SUPFAM" id="SSF50475">
    <property type="entry name" value="FMN-binding split barrel"/>
    <property type="match status" value="1"/>
</dbReference>
<dbReference type="PANTHER" id="PTHR34071">
    <property type="entry name" value="5-NITROIMIDAZOLE ANTIBIOTICS RESISTANCE PROTEIN, NIMA-FAMILY-RELATED PROTEIN-RELATED"/>
    <property type="match status" value="1"/>
</dbReference>
<dbReference type="InterPro" id="IPR012349">
    <property type="entry name" value="Split_barrel_FMN-bd"/>
</dbReference>
<dbReference type="RefSeq" id="WP_206582322.1">
    <property type="nucleotide sequence ID" value="NZ_JAFJZZ010000003.1"/>
</dbReference>
<gene>
    <name evidence="1" type="ORF">JYB65_08945</name>
</gene>
<dbReference type="AlphaFoldDB" id="A0A939IJD2"/>
<dbReference type="Proteomes" id="UP000664545">
    <property type="component" value="Unassembled WGS sequence"/>
</dbReference>
<dbReference type="PANTHER" id="PTHR34071:SF2">
    <property type="entry name" value="FLAVIN-NUCLEOTIDE-BINDING PROTEIN"/>
    <property type="match status" value="1"/>
</dbReference>
<dbReference type="Pfam" id="PF12900">
    <property type="entry name" value="Pyridox_ox_2"/>
    <property type="match status" value="1"/>
</dbReference>
<evidence type="ECO:0000313" key="1">
    <source>
        <dbReference type="EMBL" id="MBN7773488.1"/>
    </source>
</evidence>
<comment type="caution">
    <text evidence="1">The sequence shown here is derived from an EMBL/GenBank/DDBJ whole genome shotgun (WGS) entry which is preliminary data.</text>
</comment>
<accession>A0A939IJD2</accession>
<protein>
    <submittedName>
        <fullName evidence="1">Pyridoxamine 5'-phosphate oxidase family protein</fullName>
    </submittedName>
</protein>